<name>X1H3L8_9ZZZZ</name>
<evidence type="ECO:0000313" key="1">
    <source>
        <dbReference type="EMBL" id="GAH64771.1"/>
    </source>
</evidence>
<accession>X1H3L8</accession>
<dbReference type="AlphaFoldDB" id="X1H3L8"/>
<feature type="non-terminal residue" evidence="1">
    <location>
        <position position="1"/>
    </location>
</feature>
<sequence length="30" mass="3432">VNLSSFQEGIEITKTGKFGFERVEEEDTKI</sequence>
<reference evidence="1" key="1">
    <citation type="journal article" date="2014" name="Front. Microbiol.">
        <title>High frequency of phylogenetically diverse reductive dehalogenase-homologous genes in deep subseafloor sedimentary metagenomes.</title>
        <authorList>
            <person name="Kawai M."/>
            <person name="Futagami T."/>
            <person name="Toyoda A."/>
            <person name="Takaki Y."/>
            <person name="Nishi S."/>
            <person name="Hori S."/>
            <person name="Arai W."/>
            <person name="Tsubouchi T."/>
            <person name="Morono Y."/>
            <person name="Uchiyama I."/>
            <person name="Ito T."/>
            <person name="Fujiyama A."/>
            <person name="Inagaki F."/>
            <person name="Takami H."/>
        </authorList>
    </citation>
    <scope>NUCLEOTIDE SEQUENCE</scope>
    <source>
        <strain evidence="1">Expedition CK06-06</strain>
    </source>
</reference>
<comment type="caution">
    <text evidence="1">The sequence shown here is derived from an EMBL/GenBank/DDBJ whole genome shotgun (WGS) entry which is preliminary data.</text>
</comment>
<protein>
    <submittedName>
        <fullName evidence="1">Uncharacterized protein</fullName>
    </submittedName>
</protein>
<proteinExistence type="predicted"/>
<gene>
    <name evidence="1" type="ORF">S03H2_52281</name>
</gene>
<dbReference type="EMBL" id="BARU01033210">
    <property type="protein sequence ID" value="GAH64771.1"/>
    <property type="molecule type" value="Genomic_DNA"/>
</dbReference>
<organism evidence="1">
    <name type="scientific">marine sediment metagenome</name>
    <dbReference type="NCBI Taxonomy" id="412755"/>
    <lineage>
        <taxon>unclassified sequences</taxon>
        <taxon>metagenomes</taxon>
        <taxon>ecological metagenomes</taxon>
    </lineage>
</organism>